<comment type="pathway">
    <text evidence="2 8">Protein modification; peptidyl-diphthamide biosynthesis.</text>
</comment>
<keyword evidence="10" id="KW-1185">Reference proteome</keyword>
<dbReference type="GO" id="GO:0017183">
    <property type="term" value="P:protein histidyl modification to diphthamide"/>
    <property type="evidence" value="ECO:0007669"/>
    <property type="project" value="InterPro"/>
</dbReference>
<evidence type="ECO:0000256" key="7">
    <source>
        <dbReference type="ARBA" id="ARBA00023014"/>
    </source>
</evidence>
<dbReference type="AlphaFoldDB" id="A0AAV7KHN3"/>
<comment type="cofactor">
    <cofactor evidence="1">
        <name>[4Fe-4S] cluster</name>
        <dbReference type="ChEBI" id="CHEBI:49883"/>
    </cofactor>
</comment>
<dbReference type="InterPro" id="IPR042265">
    <property type="entry name" value="DPH1/DPH2_3"/>
</dbReference>
<keyword evidence="5 8" id="KW-0479">Metal-binding</keyword>
<comment type="caution">
    <text evidence="9">The sequence shown here is derived from an EMBL/GenBank/DDBJ whole genome shotgun (WGS) entry which is preliminary data.</text>
</comment>
<dbReference type="GO" id="GO:0051536">
    <property type="term" value="F:iron-sulfur cluster binding"/>
    <property type="evidence" value="ECO:0007669"/>
    <property type="project" value="UniProtKB-KW"/>
</dbReference>
<dbReference type="GO" id="GO:0090560">
    <property type="term" value="F:2-(3-amino-3-carboxypropyl)histidine synthase activity"/>
    <property type="evidence" value="ECO:0007669"/>
    <property type="project" value="InterPro"/>
</dbReference>
<evidence type="ECO:0000256" key="8">
    <source>
        <dbReference type="RuleBase" id="RU364133"/>
    </source>
</evidence>
<dbReference type="Pfam" id="PF01866">
    <property type="entry name" value="Diphthamide_syn"/>
    <property type="match status" value="1"/>
</dbReference>
<dbReference type="Gene3D" id="3.40.50.11840">
    <property type="entry name" value="Diphthamide synthesis DPH1/DPH2 domain 1"/>
    <property type="match status" value="1"/>
</dbReference>
<dbReference type="SFLD" id="SFLDS00032">
    <property type="entry name" value="Radical_SAM_3-amino-3-carboxyp"/>
    <property type="match status" value="1"/>
</dbReference>
<comment type="similarity">
    <text evidence="3 8">Belongs to the DPH1/DPH2 family. DPH2 subfamily.</text>
</comment>
<dbReference type="FunFam" id="3.40.50.11860:FF:000001">
    <property type="entry name" value="2-(3-amino-3-carboxypropyl)histidine synthase subunit 2"/>
    <property type="match status" value="1"/>
</dbReference>
<evidence type="ECO:0000256" key="3">
    <source>
        <dbReference type="ARBA" id="ARBA00006179"/>
    </source>
</evidence>
<dbReference type="GO" id="GO:0046872">
    <property type="term" value="F:metal ion binding"/>
    <property type="evidence" value="ECO:0007669"/>
    <property type="project" value="UniProtKB-KW"/>
</dbReference>
<dbReference type="InterPro" id="IPR010014">
    <property type="entry name" value="DHP2"/>
</dbReference>
<dbReference type="PANTHER" id="PTHR10762">
    <property type="entry name" value="DIPHTHAMIDE BIOSYNTHESIS PROTEIN"/>
    <property type="match status" value="1"/>
</dbReference>
<dbReference type="EMBL" id="JAKMXF010000033">
    <property type="protein sequence ID" value="KAI6660420.1"/>
    <property type="molecule type" value="Genomic_DNA"/>
</dbReference>
<evidence type="ECO:0000256" key="4">
    <source>
        <dbReference type="ARBA" id="ARBA00021914"/>
    </source>
</evidence>
<dbReference type="Gene3D" id="3.40.50.11860">
    <property type="entry name" value="Diphthamide synthesis DPH1/DPH2 domain 3"/>
    <property type="match status" value="1"/>
</dbReference>
<dbReference type="InterPro" id="IPR016435">
    <property type="entry name" value="DPH1/DPH2"/>
</dbReference>
<keyword evidence="7 8" id="KW-0411">Iron-sulfur</keyword>
<keyword evidence="6 8" id="KW-0408">Iron</keyword>
<evidence type="ECO:0000256" key="1">
    <source>
        <dbReference type="ARBA" id="ARBA00001966"/>
    </source>
</evidence>
<evidence type="ECO:0000256" key="2">
    <source>
        <dbReference type="ARBA" id="ARBA00005156"/>
    </source>
</evidence>
<comment type="function">
    <text evidence="8">Required for the first step of diphthamide biosynthesis, a post-translational modification of histidine which occurs in elongation factor 2. DPH1 and DPH2 transfer a 3-amino-3-carboxypropyl (ACP) group from S-adenosyl-L-methionine (SAM) to a histidine residue, the reaction is assisted by a reduction system comprising DPH3 and a NADH-dependent reductase. Facilitates the reduction of the catalytic iron-sulfur cluster found in the DPH1 subunit.</text>
</comment>
<dbReference type="SFLD" id="SFLDG01121">
    <property type="entry name" value="Diphthamide_biosynthesis"/>
    <property type="match status" value="1"/>
</dbReference>
<organism evidence="9 10">
    <name type="scientific">Oopsacas minuta</name>
    <dbReference type="NCBI Taxonomy" id="111878"/>
    <lineage>
        <taxon>Eukaryota</taxon>
        <taxon>Metazoa</taxon>
        <taxon>Porifera</taxon>
        <taxon>Hexactinellida</taxon>
        <taxon>Hexasterophora</taxon>
        <taxon>Lyssacinosida</taxon>
        <taxon>Leucopsacidae</taxon>
        <taxon>Oopsacas</taxon>
    </lineage>
</organism>
<dbReference type="NCBIfam" id="TIGR00322">
    <property type="entry name" value="diphth2_R"/>
    <property type="match status" value="1"/>
</dbReference>
<protein>
    <recommendedName>
        <fullName evidence="4 8">2-(3-amino-3-carboxypropyl)histidine synthase subunit 2</fullName>
    </recommendedName>
</protein>
<evidence type="ECO:0000313" key="10">
    <source>
        <dbReference type="Proteomes" id="UP001165289"/>
    </source>
</evidence>
<dbReference type="NCBIfam" id="TIGR00272">
    <property type="entry name" value="DPH2"/>
    <property type="match status" value="1"/>
</dbReference>
<dbReference type="PANTHER" id="PTHR10762:SF2">
    <property type="entry name" value="2-(3-AMINO-3-CARBOXYPROPYL)HISTIDINE SYNTHASE SUBUNIT 2"/>
    <property type="match status" value="1"/>
</dbReference>
<dbReference type="Proteomes" id="UP001165289">
    <property type="component" value="Unassembled WGS sequence"/>
</dbReference>
<name>A0AAV7KHN3_9METZ</name>
<gene>
    <name evidence="9" type="ORF">LOD99_14006</name>
</gene>
<evidence type="ECO:0000256" key="6">
    <source>
        <dbReference type="ARBA" id="ARBA00023004"/>
    </source>
</evidence>
<evidence type="ECO:0000256" key="5">
    <source>
        <dbReference type="ARBA" id="ARBA00022723"/>
    </source>
</evidence>
<reference evidence="9 10" key="1">
    <citation type="journal article" date="2023" name="BMC Biol.">
        <title>The compact genome of the sponge Oopsacas minuta (Hexactinellida) is lacking key metazoan core genes.</title>
        <authorList>
            <person name="Santini S."/>
            <person name="Schenkelaars Q."/>
            <person name="Jourda C."/>
            <person name="Duchesne M."/>
            <person name="Belahbib H."/>
            <person name="Rocher C."/>
            <person name="Selva M."/>
            <person name="Riesgo A."/>
            <person name="Vervoort M."/>
            <person name="Leys S.P."/>
            <person name="Kodjabachian L."/>
            <person name="Le Bivic A."/>
            <person name="Borchiellini C."/>
            <person name="Claverie J.M."/>
            <person name="Renard E."/>
        </authorList>
    </citation>
    <scope>NUCLEOTIDE SEQUENCE [LARGE SCALE GENOMIC DNA]</scope>
    <source>
        <strain evidence="9">SPO-2</strain>
    </source>
</reference>
<proteinExistence type="inferred from homology"/>
<sequence>MADHGQYFAHTNIPNHFELERCCEFIQNCDCNRVALQVPSELLKYAVALTNVLEAKTGKNIFIIGDSPYHSCCIDEIQAQKLNCNCIIHFGNSCFSRVTAIPTLYIFNELQVDYLPLVELVQNLFVTRDTPILLIYNTNCYKLAKGMYTVLKSDYINLEYSELLTEHTTEADTHVNEICFGRKISLKFSRENYTVLFIGEENRTCLNFKLAFHSNNFYLLSPNSNSITQLGNESKLLKKRYYLMQKVDSAAIIGILIGNMWLADCLHIISDIKSALRKKGKEYYTISMGNIQPTKLANFLEIDIFVLLGCPENVILDSSEFYKPIITPNELYLSLTDSHCSVITDNYINDVNSNIVNFSSLRINEEIHDTDGNDFSESQTTELQVKYDYAVQDKRQNDATVFLRDRTWQGLEPNAEIAPSIVQTGQTGIPIHYSSEPSLQ</sequence>
<evidence type="ECO:0000313" key="9">
    <source>
        <dbReference type="EMBL" id="KAI6660420.1"/>
    </source>
</evidence>
<dbReference type="InterPro" id="IPR042263">
    <property type="entry name" value="DPH1/DPH2_1"/>
</dbReference>
<accession>A0AAV7KHN3</accession>